<proteinExistence type="predicted"/>
<reference evidence="2" key="1">
    <citation type="submission" date="2019-09" db="EMBL/GenBank/DDBJ databases">
        <authorList>
            <person name="Zhang L."/>
        </authorList>
    </citation>
    <scope>NUCLEOTIDE SEQUENCE</scope>
</reference>
<protein>
    <submittedName>
        <fullName evidence="2">Uncharacterized protein</fullName>
    </submittedName>
</protein>
<dbReference type="Gramene" id="NC10G0266540.1">
    <property type="protein sequence ID" value="NC10G0266540.1:cds"/>
    <property type="gene ID" value="NC10G0266540"/>
</dbReference>
<accession>A0A5K0WT76</accession>
<dbReference type="EMBL" id="LR721775">
    <property type="protein sequence ID" value="VVV55572.1"/>
    <property type="molecule type" value="Genomic_DNA"/>
</dbReference>
<evidence type="ECO:0000256" key="1">
    <source>
        <dbReference type="SAM" id="MobiDB-lite"/>
    </source>
</evidence>
<sequence>MACSLDMFNTEHQAFGAPLSPRISFSSDFVEAEHLGGGGCITKRAVGASASPEDADFEFSVSNNTMLTADQLFFQGRMLPFKDEGSRISPSSAPGKKMSTLKDELCVVDEEPSPRPPKGSRRWKRILGLKRASATVTPKKNQPDIDAREERKIWGWREDGDQSSYRWYIQEKKGIEEEEEEEEGREEEGEPHQEENREV</sequence>
<evidence type="ECO:0000313" key="2">
    <source>
        <dbReference type="EMBL" id="VVV55572.1"/>
    </source>
</evidence>
<dbReference type="AlphaFoldDB" id="A0A5K0WT76"/>
<feature type="region of interest" description="Disordered" evidence="1">
    <location>
        <begin position="168"/>
        <end position="199"/>
    </location>
</feature>
<feature type="compositionally biased region" description="Acidic residues" evidence="1">
    <location>
        <begin position="176"/>
        <end position="189"/>
    </location>
</feature>
<dbReference type="OrthoDB" id="1927989at2759"/>
<organism evidence="2">
    <name type="scientific">Nymphaea colorata</name>
    <name type="common">pocket water lily</name>
    <dbReference type="NCBI Taxonomy" id="210225"/>
    <lineage>
        <taxon>Eukaryota</taxon>
        <taxon>Viridiplantae</taxon>
        <taxon>Streptophyta</taxon>
        <taxon>Embryophyta</taxon>
        <taxon>Tracheophyta</taxon>
        <taxon>Spermatophyta</taxon>
        <taxon>Magnoliopsida</taxon>
        <taxon>Nymphaeales</taxon>
        <taxon>Nymphaeaceae</taxon>
        <taxon>Nymphaea</taxon>
    </lineage>
</organism>
<dbReference type="PANTHER" id="PTHR31722:SF62">
    <property type="entry name" value="EMB|CAB62433.1"/>
    <property type="match status" value="1"/>
</dbReference>
<gene>
    <name evidence="2" type="ORF">NYM_LOCUS5654</name>
</gene>
<dbReference type="PANTHER" id="PTHR31722">
    <property type="entry name" value="OS06G0675200 PROTEIN"/>
    <property type="match status" value="1"/>
</dbReference>
<name>A0A5K0WT76_9MAGN</name>
<dbReference type="OMA" id="PSFMAPR"/>
<feature type="compositionally biased region" description="Basic and acidic residues" evidence="1">
    <location>
        <begin position="190"/>
        <end position="199"/>
    </location>
</feature>